<dbReference type="GO" id="GO:0004540">
    <property type="term" value="F:RNA nuclease activity"/>
    <property type="evidence" value="ECO:0007669"/>
    <property type="project" value="InterPro"/>
</dbReference>
<dbReference type="AlphaFoldDB" id="A0A914VSB9"/>
<feature type="domain" description="NYN" evidence="1">
    <location>
        <begin position="11"/>
        <end position="144"/>
    </location>
</feature>
<sequence>MEQSDRECCWIFIDNSNLIIEGWKYYARKNKLIPAIKQDKRMRLDTGKLVGHIAPEAECKAYLYGSEPPALDTIWRAIEEQDIEVRKFQKSFRGKEKEVDTALSFDAGIAANENREKGGTFVFISGDRDYKYCVERVLECGFQTKDIHGSLNPIPAERTIIIQFCKSPNNQTKKQIVTKKEVEEVTRRLGIPFYYHWTWGSRADKEDAAKKKTAGNIVSEENDGKRQLLIIFGLPESSDLTEDDIDELTLQCKFH</sequence>
<name>A0A914VSB9_9BILA</name>
<evidence type="ECO:0000313" key="3">
    <source>
        <dbReference type="WBParaSite" id="PSAMB.scaffold237size62691.g3603.t1"/>
    </source>
</evidence>
<dbReference type="WBParaSite" id="PSAMB.scaffold237size62691.g3603.t1">
    <property type="protein sequence ID" value="PSAMB.scaffold237size62691.g3603.t1"/>
    <property type="gene ID" value="PSAMB.scaffold237size62691.g3603"/>
</dbReference>
<proteinExistence type="predicted"/>
<protein>
    <submittedName>
        <fullName evidence="3">NYN domain-containing protein</fullName>
    </submittedName>
</protein>
<dbReference type="Gene3D" id="3.40.50.1010">
    <property type="entry name" value="5'-nuclease"/>
    <property type="match status" value="1"/>
</dbReference>
<evidence type="ECO:0000259" key="1">
    <source>
        <dbReference type="Pfam" id="PF01936"/>
    </source>
</evidence>
<organism evidence="2 3">
    <name type="scientific">Plectus sambesii</name>
    <dbReference type="NCBI Taxonomy" id="2011161"/>
    <lineage>
        <taxon>Eukaryota</taxon>
        <taxon>Metazoa</taxon>
        <taxon>Ecdysozoa</taxon>
        <taxon>Nematoda</taxon>
        <taxon>Chromadorea</taxon>
        <taxon>Plectida</taxon>
        <taxon>Plectina</taxon>
        <taxon>Plectoidea</taxon>
        <taxon>Plectidae</taxon>
        <taxon>Plectus</taxon>
    </lineage>
</organism>
<evidence type="ECO:0000313" key="2">
    <source>
        <dbReference type="Proteomes" id="UP000887566"/>
    </source>
</evidence>
<dbReference type="InterPro" id="IPR021139">
    <property type="entry name" value="NYN"/>
</dbReference>
<keyword evidence="2" id="KW-1185">Reference proteome</keyword>
<accession>A0A914VSB9</accession>
<reference evidence="3" key="1">
    <citation type="submission" date="2022-11" db="UniProtKB">
        <authorList>
            <consortium name="WormBaseParasite"/>
        </authorList>
    </citation>
    <scope>IDENTIFICATION</scope>
</reference>
<dbReference type="Proteomes" id="UP000887566">
    <property type="component" value="Unplaced"/>
</dbReference>
<dbReference type="Pfam" id="PF01936">
    <property type="entry name" value="NYN"/>
    <property type="match status" value="1"/>
</dbReference>